<comment type="catalytic activity">
    <reaction evidence="3">
        <text>2 superoxide + 2 H(+) = H2O2 + O2</text>
        <dbReference type="Rhea" id="RHEA:20696"/>
        <dbReference type="ChEBI" id="CHEBI:15378"/>
        <dbReference type="ChEBI" id="CHEBI:15379"/>
        <dbReference type="ChEBI" id="CHEBI:16240"/>
        <dbReference type="ChEBI" id="CHEBI:18421"/>
        <dbReference type="EC" id="1.15.1.1"/>
    </reaction>
</comment>
<name>A0A151ARA2_9CLOT</name>
<feature type="domain" description="Superoxide dismutase copper/zinc binding" evidence="4">
    <location>
        <begin position="52"/>
        <end position="184"/>
    </location>
</feature>
<dbReference type="PATRIC" id="fig|1121305.3.peg.111"/>
<dbReference type="STRING" id="1121305.CLCOL_01090"/>
<reference evidence="5 6" key="1">
    <citation type="submission" date="2016-02" db="EMBL/GenBank/DDBJ databases">
        <title>Genome sequence of Clostridium colicanis DSM 13634.</title>
        <authorList>
            <person name="Poehlein A."/>
            <person name="Daniel R."/>
        </authorList>
    </citation>
    <scope>NUCLEOTIDE SEQUENCE [LARGE SCALE GENOMIC DNA]</scope>
    <source>
        <strain evidence="5 6">DSM 13634</strain>
    </source>
</reference>
<keyword evidence="3" id="KW-0479">Metal-binding</keyword>
<sequence>MFYNHEISSYYPYIHSNPYYNNVYFRNSQHNFIRENWAVAIIKGGPLAPNINGIVYFREVSNGTEIYVYVTGLPEYKPGKGDKPPIGPHGFHIHENGSCEVGNVKDPFKAAGEHWNPTNQPHGNHAGDLPVLFSNNGIARMSFFTNKFKVDDIIGKSIIIHENPDDYRSQPSGNAGKRLACGVIRAV</sequence>
<dbReference type="PROSITE" id="PS00332">
    <property type="entry name" value="SOD_CU_ZN_2"/>
    <property type="match status" value="1"/>
</dbReference>
<keyword evidence="3 5" id="KW-0560">Oxidoreductase</keyword>
<evidence type="ECO:0000259" key="4">
    <source>
        <dbReference type="Pfam" id="PF00080"/>
    </source>
</evidence>
<keyword evidence="3" id="KW-0862">Zinc</keyword>
<dbReference type="InterPro" id="IPR024134">
    <property type="entry name" value="SOD_Cu/Zn_/chaperone"/>
</dbReference>
<dbReference type="EC" id="1.15.1.1" evidence="3"/>
<dbReference type="GO" id="GO:0005507">
    <property type="term" value="F:copper ion binding"/>
    <property type="evidence" value="ECO:0007669"/>
    <property type="project" value="InterPro"/>
</dbReference>
<protein>
    <recommendedName>
        <fullName evidence="3">Superoxide dismutase [Cu-Zn]</fullName>
        <ecNumber evidence="3">1.15.1.1</ecNumber>
    </recommendedName>
</protein>
<evidence type="ECO:0000256" key="3">
    <source>
        <dbReference type="RuleBase" id="RU000393"/>
    </source>
</evidence>
<keyword evidence="6" id="KW-1185">Reference proteome</keyword>
<gene>
    <name evidence="5" type="primary">sodC</name>
    <name evidence="5" type="ORF">CLCOL_01090</name>
</gene>
<dbReference type="PANTHER" id="PTHR10003">
    <property type="entry name" value="SUPEROXIDE DISMUTASE CU-ZN -RELATED"/>
    <property type="match status" value="1"/>
</dbReference>
<dbReference type="Gene3D" id="2.60.40.200">
    <property type="entry name" value="Superoxide dismutase, copper/zinc binding domain"/>
    <property type="match status" value="1"/>
</dbReference>
<comment type="similarity">
    <text evidence="1 3">Belongs to the Cu-Zn superoxide dismutase family.</text>
</comment>
<organism evidence="5 6">
    <name type="scientific">Clostridium colicanis DSM 13634</name>
    <dbReference type="NCBI Taxonomy" id="1121305"/>
    <lineage>
        <taxon>Bacteria</taxon>
        <taxon>Bacillati</taxon>
        <taxon>Bacillota</taxon>
        <taxon>Clostridia</taxon>
        <taxon>Eubacteriales</taxon>
        <taxon>Clostridiaceae</taxon>
        <taxon>Clostridium</taxon>
    </lineage>
</organism>
<proteinExistence type="inferred from homology"/>
<comment type="function">
    <text evidence="2">Destroys radicals which are normally produced within the cells and which are toxic to biological systems. May play a role in favoring mycobacterial survival in phagocytes.</text>
</comment>
<dbReference type="InterPro" id="IPR036423">
    <property type="entry name" value="SOD-like_Cu/Zn_dom_sf"/>
</dbReference>
<dbReference type="InterPro" id="IPR018152">
    <property type="entry name" value="SOD_Cu/Zn_BS"/>
</dbReference>
<dbReference type="RefSeq" id="WP_082787790.1">
    <property type="nucleotide sequence ID" value="NZ_LTBB01000001.1"/>
</dbReference>
<evidence type="ECO:0000256" key="2">
    <source>
        <dbReference type="ARBA" id="ARBA00024900"/>
    </source>
</evidence>
<dbReference type="GO" id="GO:0004784">
    <property type="term" value="F:superoxide dismutase activity"/>
    <property type="evidence" value="ECO:0007669"/>
    <property type="project" value="UniProtKB-EC"/>
</dbReference>
<dbReference type="InterPro" id="IPR001424">
    <property type="entry name" value="SOD_Cu_Zn_dom"/>
</dbReference>
<dbReference type="SUPFAM" id="SSF49329">
    <property type="entry name" value="Cu,Zn superoxide dismutase-like"/>
    <property type="match status" value="1"/>
</dbReference>
<evidence type="ECO:0000313" key="5">
    <source>
        <dbReference type="EMBL" id="KYH30171.1"/>
    </source>
</evidence>
<evidence type="ECO:0000313" key="6">
    <source>
        <dbReference type="Proteomes" id="UP000075374"/>
    </source>
</evidence>
<dbReference type="AlphaFoldDB" id="A0A151ARA2"/>
<comment type="caution">
    <text evidence="5">The sequence shown here is derived from an EMBL/GenBank/DDBJ whole genome shotgun (WGS) entry which is preliminary data.</text>
</comment>
<dbReference type="CDD" id="cd00305">
    <property type="entry name" value="Cu-Zn_Superoxide_Dismutase"/>
    <property type="match status" value="1"/>
</dbReference>
<keyword evidence="3" id="KW-0186">Copper</keyword>
<comment type="cofactor">
    <cofactor evidence="3">
        <name>Cu cation</name>
        <dbReference type="ChEBI" id="CHEBI:23378"/>
    </cofactor>
    <text evidence="3">Binds 1 copper ion per subunit.</text>
</comment>
<dbReference type="PROSITE" id="PS00087">
    <property type="entry name" value="SOD_CU_ZN_1"/>
    <property type="match status" value="1"/>
</dbReference>
<dbReference type="Pfam" id="PF00080">
    <property type="entry name" value="Sod_Cu"/>
    <property type="match status" value="1"/>
</dbReference>
<evidence type="ECO:0000256" key="1">
    <source>
        <dbReference type="ARBA" id="ARBA00010457"/>
    </source>
</evidence>
<dbReference type="Proteomes" id="UP000075374">
    <property type="component" value="Unassembled WGS sequence"/>
</dbReference>
<accession>A0A151ARA2</accession>
<comment type="cofactor">
    <cofactor evidence="3">
        <name>Zn(2+)</name>
        <dbReference type="ChEBI" id="CHEBI:29105"/>
    </cofactor>
    <text evidence="3">Binds 1 zinc ion per subunit.</text>
</comment>
<dbReference type="EMBL" id="LTBB01000001">
    <property type="protein sequence ID" value="KYH30171.1"/>
    <property type="molecule type" value="Genomic_DNA"/>
</dbReference>